<accession>A0A8H7IWZ0</accession>
<proteinExistence type="predicted"/>
<dbReference type="OrthoDB" id="9971601at2759"/>
<dbReference type="InterPro" id="IPR036866">
    <property type="entry name" value="RibonucZ/Hydroxyglut_hydro"/>
</dbReference>
<dbReference type="Gene3D" id="3.60.15.10">
    <property type="entry name" value="Ribonuclease Z/Hydroxyacylglutathione hydrolase-like"/>
    <property type="match status" value="1"/>
</dbReference>
<dbReference type="PANTHER" id="PTHR36142:SF2">
    <property type="entry name" value="METALLO-HYDROLASE_OXIDOREDUCTASE SUPERFAMILY PROTEIN"/>
    <property type="match status" value="1"/>
</dbReference>
<sequence length="377" mass="41959">MDEPSEQLHLETRDAVVRALATRRPVLHHLNDDTSWLLQIPRPASAVKHGSRVYYNILIDPWFVGGQSDVAKWFSQQWHATPSAVQSIAEVDDMVRHVEMLAGGMRRASRRRAGEGDESLIDAVAISHEFTDHCHKETLLEVHRDVPVFATEQAAKLISSWSHFRTVTTTPTFTDHGDWHDFSLSPLPSWLTISRLTAPRDSLDYHSALLITFATHPFLSSTPRKPRSSLSINGDGLEGSFSSTATEAAEAVIYTPHGIPHAALSPIATADPQLRVLAFLHGLHDVSISAAQQLNLGAKNGVLAQRTLRARYWVATHDEVKKGGGFISWFLKRKVWTVEDALREARSEDQGGKAWAGDGFEDVRFRDMLNGESMILE</sequence>
<gene>
    <name evidence="1" type="ORF">EKO04_010141</name>
</gene>
<dbReference type="SUPFAM" id="SSF56281">
    <property type="entry name" value="Metallo-hydrolase/oxidoreductase"/>
    <property type="match status" value="1"/>
</dbReference>
<protein>
    <submittedName>
        <fullName evidence="1">Uncharacterized protein</fullName>
    </submittedName>
</protein>
<name>A0A8H7IWZ0_9PLEO</name>
<evidence type="ECO:0000313" key="1">
    <source>
        <dbReference type="EMBL" id="KAF9692172.1"/>
    </source>
</evidence>
<reference evidence="1" key="1">
    <citation type="submission" date="2018-12" db="EMBL/GenBank/DDBJ databases">
        <authorList>
            <person name="Syme R.A."/>
            <person name="Farfan-Caceres L."/>
            <person name="Lichtenzveig J."/>
        </authorList>
    </citation>
    <scope>NUCLEOTIDE SEQUENCE</scope>
    <source>
        <strain evidence="1">Al4</strain>
    </source>
</reference>
<evidence type="ECO:0000313" key="2">
    <source>
        <dbReference type="Proteomes" id="UP000651452"/>
    </source>
</evidence>
<keyword evidence="2" id="KW-1185">Reference proteome</keyword>
<dbReference type="AlphaFoldDB" id="A0A8H7IWZ0"/>
<organism evidence="1 2">
    <name type="scientific">Ascochyta lentis</name>
    <dbReference type="NCBI Taxonomy" id="205686"/>
    <lineage>
        <taxon>Eukaryota</taxon>
        <taxon>Fungi</taxon>
        <taxon>Dikarya</taxon>
        <taxon>Ascomycota</taxon>
        <taxon>Pezizomycotina</taxon>
        <taxon>Dothideomycetes</taxon>
        <taxon>Pleosporomycetidae</taxon>
        <taxon>Pleosporales</taxon>
        <taxon>Pleosporineae</taxon>
        <taxon>Didymellaceae</taxon>
        <taxon>Ascochyta</taxon>
    </lineage>
</organism>
<dbReference type="PANTHER" id="PTHR36142">
    <property type="entry name" value="METALLO-HYDROLASE/OXIDOREDUCTASE SUPERFAMILY PROTEIN"/>
    <property type="match status" value="1"/>
</dbReference>
<dbReference type="EMBL" id="RZGK01000019">
    <property type="protein sequence ID" value="KAF9692172.1"/>
    <property type="molecule type" value="Genomic_DNA"/>
</dbReference>
<dbReference type="Proteomes" id="UP000651452">
    <property type="component" value="Unassembled WGS sequence"/>
</dbReference>
<comment type="caution">
    <text evidence="1">The sequence shown here is derived from an EMBL/GenBank/DDBJ whole genome shotgun (WGS) entry which is preliminary data.</text>
</comment>
<reference evidence="1" key="2">
    <citation type="submission" date="2020-09" db="EMBL/GenBank/DDBJ databases">
        <title>Reference genome assembly for Australian Ascochyta lentis isolate Al4.</title>
        <authorList>
            <person name="Lee R.C."/>
            <person name="Farfan-Caceres L.M."/>
            <person name="Debler J.W."/>
            <person name="Williams A.H."/>
            <person name="Henares B.M."/>
        </authorList>
    </citation>
    <scope>NUCLEOTIDE SEQUENCE</scope>
    <source>
        <strain evidence="1">Al4</strain>
    </source>
</reference>